<feature type="domain" description="Putative sugar diacid recognition" evidence="1">
    <location>
        <begin position="3"/>
        <end position="133"/>
    </location>
</feature>
<dbReference type="AlphaFoldDB" id="A0A174H856"/>
<dbReference type="PANTHER" id="PTHR33744:SF16">
    <property type="entry name" value="CARBOHYDRATE DIACID REGULATOR"/>
    <property type="match status" value="1"/>
</dbReference>
<feature type="domain" description="PucR C-terminal helix-turn-helix" evidence="2">
    <location>
        <begin position="291"/>
        <end position="347"/>
    </location>
</feature>
<evidence type="ECO:0000259" key="2">
    <source>
        <dbReference type="Pfam" id="PF13556"/>
    </source>
</evidence>
<dbReference type="Pfam" id="PF13556">
    <property type="entry name" value="HTH_30"/>
    <property type="match status" value="1"/>
</dbReference>
<protein>
    <submittedName>
        <fullName evidence="3">Sugar diacid regulator</fullName>
    </submittedName>
</protein>
<dbReference type="InterPro" id="IPR008599">
    <property type="entry name" value="Diacid_rec"/>
</dbReference>
<dbReference type="EMBL" id="CYZU01000029">
    <property type="protein sequence ID" value="CUO70421.1"/>
    <property type="molecule type" value="Genomic_DNA"/>
</dbReference>
<evidence type="ECO:0000313" key="3">
    <source>
        <dbReference type="EMBL" id="CUO70421.1"/>
    </source>
</evidence>
<dbReference type="InterPro" id="IPR025736">
    <property type="entry name" value="PucR_C-HTH_dom"/>
</dbReference>
<dbReference type="InterPro" id="IPR042070">
    <property type="entry name" value="PucR_C-HTH_sf"/>
</dbReference>
<reference evidence="3 4" key="1">
    <citation type="submission" date="2015-09" db="EMBL/GenBank/DDBJ databases">
        <authorList>
            <consortium name="Pathogen Informatics"/>
        </authorList>
    </citation>
    <scope>NUCLEOTIDE SEQUENCE [LARGE SCALE GENOMIC DNA]</scope>
    <source>
        <strain evidence="3 4">2789STDY5834876</strain>
    </source>
</reference>
<dbReference type="RefSeq" id="WP_050639629.1">
    <property type="nucleotide sequence ID" value="NZ_CABKUE010000007.1"/>
</dbReference>
<dbReference type="STRING" id="39482.ERS852491_03026"/>
<dbReference type="OrthoDB" id="212459at2"/>
<sequence>MELSRQLASQIVNAVYEVVKNDINLINASGIIIGSTNPQRIGTFHEAGSEAVKTGAPVYVDSGHRFKGTQNGINYPIFLEGHPVAAIGITGNPDELRQFGFLITKITEVFLKEQQLNEEMLSENRSLHYLVTSLIYDNIQNQKQLELLLDKYALDPAREYAVLSIKMPDTTLEPALRFYFAALGCRLSLYLYPNEWVVIFDRETYGRFSPSEFSSRFQERVHSGMGPFCTLYQLNQSYHSAQIAREHARQRNAVFCDIEDISIEFVMESLPGSIQRLYADHVLKQLNPRELHILKTYFNCSLSLKTASEELFIHKNTLQYQLDKITERTGLNPRVFHDAFMLQFALLCKQHS</sequence>
<organism evidence="3 4">
    <name type="scientific">Faecalicatena contorta</name>
    <dbReference type="NCBI Taxonomy" id="39482"/>
    <lineage>
        <taxon>Bacteria</taxon>
        <taxon>Bacillati</taxon>
        <taxon>Bacillota</taxon>
        <taxon>Clostridia</taxon>
        <taxon>Lachnospirales</taxon>
        <taxon>Lachnospiraceae</taxon>
        <taxon>Faecalicatena</taxon>
    </lineage>
</organism>
<evidence type="ECO:0000313" key="4">
    <source>
        <dbReference type="Proteomes" id="UP000095544"/>
    </source>
</evidence>
<dbReference type="Gene3D" id="1.10.10.2840">
    <property type="entry name" value="PucR C-terminal helix-turn-helix domain"/>
    <property type="match status" value="1"/>
</dbReference>
<dbReference type="Proteomes" id="UP000095544">
    <property type="component" value="Unassembled WGS sequence"/>
</dbReference>
<evidence type="ECO:0000259" key="1">
    <source>
        <dbReference type="Pfam" id="PF05651"/>
    </source>
</evidence>
<dbReference type="PANTHER" id="PTHR33744">
    <property type="entry name" value="CARBOHYDRATE DIACID REGULATOR"/>
    <property type="match status" value="1"/>
</dbReference>
<dbReference type="Pfam" id="PF05651">
    <property type="entry name" value="Diacid_rec"/>
    <property type="match status" value="1"/>
</dbReference>
<accession>A0A174H856</accession>
<name>A0A174H856_9FIRM</name>
<gene>
    <name evidence="3" type="primary">cdaR_3</name>
    <name evidence="3" type="ORF">ERS852491_03026</name>
</gene>
<dbReference type="InterPro" id="IPR051448">
    <property type="entry name" value="CdaR-like_regulators"/>
</dbReference>
<proteinExistence type="predicted"/>